<name>A0ABT7IDV5_9GAMM</name>
<keyword evidence="2" id="KW-1185">Reference proteome</keyword>
<sequence length="61" mass="6906">MHIIRLSPNIDCSIGGMLLTSPEKPRIPNKETAEAMRELEDGKGECFESVEDLFRDLDLDE</sequence>
<accession>A0ABT7IDV5</accession>
<reference evidence="1 2" key="1">
    <citation type="submission" date="2023-06" db="EMBL/GenBank/DDBJ databases">
        <title>Marinobacter azerbaijanicus a moderately halophilic, isolated from Urmia Lake in Azerbaijan region of Iran.</title>
        <authorList>
            <person name="Sanchez-Porro C."/>
            <person name="Aghdam E.M."/>
            <person name="Saheb S.M."/>
            <person name="Tarhriz V."/>
            <person name="Kazemi E."/>
            <person name="Ammozegar M.A."/>
            <person name="Ventosa A."/>
            <person name="Hejazi M.S."/>
        </authorList>
    </citation>
    <scope>NUCLEOTIDE SEQUENCE [LARGE SCALE GENOMIC DNA]</scope>
    <source>
        <strain evidence="1 2">TBZ242</strain>
    </source>
</reference>
<proteinExistence type="predicted"/>
<dbReference type="RefSeq" id="WP_285391506.1">
    <property type="nucleotide sequence ID" value="NZ_JASSVS010000007.1"/>
</dbReference>
<dbReference type="EMBL" id="JASSVS010000007">
    <property type="protein sequence ID" value="MDL0432325.1"/>
    <property type="molecule type" value="Genomic_DNA"/>
</dbReference>
<comment type="caution">
    <text evidence="1">The sequence shown here is derived from an EMBL/GenBank/DDBJ whole genome shotgun (WGS) entry which is preliminary data.</text>
</comment>
<protein>
    <submittedName>
        <fullName evidence="1">Uncharacterized protein</fullName>
    </submittedName>
</protein>
<organism evidence="1 2">
    <name type="scientific">Marinobacter azerbaijanicus</name>
    <dbReference type="NCBI Taxonomy" id="3050455"/>
    <lineage>
        <taxon>Bacteria</taxon>
        <taxon>Pseudomonadati</taxon>
        <taxon>Pseudomonadota</taxon>
        <taxon>Gammaproteobacteria</taxon>
        <taxon>Pseudomonadales</taxon>
        <taxon>Marinobacteraceae</taxon>
        <taxon>Marinobacter</taxon>
    </lineage>
</organism>
<gene>
    <name evidence="1" type="ORF">QPM17_14365</name>
</gene>
<dbReference type="Proteomes" id="UP001227964">
    <property type="component" value="Unassembled WGS sequence"/>
</dbReference>
<evidence type="ECO:0000313" key="2">
    <source>
        <dbReference type="Proteomes" id="UP001227964"/>
    </source>
</evidence>
<evidence type="ECO:0000313" key="1">
    <source>
        <dbReference type="EMBL" id="MDL0432325.1"/>
    </source>
</evidence>